<reference evidence="1" key="2">
    <citation type="journal article" date="2015" name="Fish Shellfish Immunol.">
        <title>Early steps in the European eel (Anguilla anguilla)-Vibrio vulnificus interaction in the gills: Role of the RtxA13 toxin.</title>
        <authorList>
            <person name="Callol A."/>
            <person name="Pajuelo D."/>
            <person name="Ebbesson L."/>
            <person name="Teles M."/>
            <person name="MacKenzie S."/>
            <person name="Amaro C."/>
        </authorList>
    </citation>
    <scope>NUCLEOTIDE SEQUENCE</scope>
</reference>
<accession>A0A0E9RWC6</accession>
<reference evidence="1" key="1">
    <citation type="submission" date="2014-11" db="EMBL/GenBank/DDBJ databases">
        <authorList>
            <person name="Amaro Gonzalez C."/>
        </authorList>
    </citation>
    <scope>NUCLEOTIDE SEQUENCE</scope>
</reference>
<dbReference type="AlphaFoldDB" id="A0A0E9RWC6"/>
<name>A0A0E9RWC6_ANGAN</name>
<evidence type="ECO:0000313" key="1">
    <source>
        <dbReference type="EMBL" id="JAH33162.1"/>
    </source>
</evidence>
<protein>
    <submittedName>
        <fullName evidence="1">Uncharacterized protein</fullName>
    </submittedName>
</protein>
<dbReference type="EMBL" id="GBXM01075415">
    <property type="protein sequence ID" value="JAH33162.1"/>
    <property type="molecule type" value="Transcribed_RNA"/>
</dbReference>
<organism evidence="1">
    <name type="scientific">Anguilla anguilla</name>
    <name type="common">European freshwater eel</name>
    <name type="synonym">Muraena anguilla</name>
    <dbReference type="NCBI Taxonomy" id="7936"/>
    <lineage>
        <taxon>Eukaryota</taxon>
        <taxon>Metazoa</taxon>
        <taxon>Chordata</taxon>
        <taxon>Craniata</taxon>
        <taxon>Vertebrata</taxon>
        <taxon>Euteleostomi</taxon>
        <taxon>Actinopterygii</taxon>
        <taxon>Neopterygii</taxon>
        <taxon>Teleostei</taxon>
        <taxon>Anguilliformes</taxon>
        <taxon>Anguillidae</taxon>
        <taxon>Anguilla</taxon>
    </lineage>
</organism>
<proteinExistence type="predicted"/>
<sequence>MSSVNYTLIEHIMSPIGTICTLPELI</sequence>